<name>A0ABV2WKT9_9NOCA</name>
<feature type="region of interest" description="Disordered" evidence="1">
    <location>
        <begin position="102"/>
        <end position="127"/>
    </location>
</feature>
<dbReference type="PANTHER" id="PTHR16222">
    <property type="entry name" value="ADP-RIBOSYLGLYCOHYDROLASE"/>
    <property type="match status" value="1"/>
</dbReference>
<evidence type="ECO:0000313" key="3">
    <source>
        <dbReference type="Proteomes" id="UP001550628"/>
    </source>
</evidence>
<evidence type="ECO:0000313" key="2">
    <source>
        <dbReference type="EMBL" id="MEU1951492.1"/>
    </source>
</evidence>
<organism evidence="2 3">
    <name type="scientific">Nocardia rhamnosiphila</name>
    <dbReference type="NCBI Taxonomy" id="426716"/>
    <lineage>
        <taxon>Bacteria</taxon>
        <taxon>Bacillati</taxon>
        <taxon>Actinomycetota</taxon>
        <taxon>Actinomycetes</taxon>
        <taxon>Mycobacteriales</taxon>
        <taxon>Nocardiaceae</taxon>
        <taxon>Nocardia</taxon>
    </lineage>
</organism>
<dbReference type="RefSeq" id="WP_356953593.1">
    <property type="nucleotide sequence ID" value="NZ_JBEYBD010000001.1"/>
</dbReference>
<sequence length="127" mass="14005">MREYEILVDRIRGTLVGGAVGDALGRPIEFLSLDNIRARYGPDGVTGFRPGPDQESPQAITDDTQMTLYTAEGLLRCPPGGDPAPSLRRAYLRWLHTQQEPARRAGRTVGWPDCRSSTRSARRATPV</sequence>
<proteinExistence type="predicted"/>
<comment type="caution">
    <text evidence="2">The sequence shown here is derived from an EMBL/GenBank/DDBJ whole genome shotgun (WGS) entry which is preliminary data.</text>
</comment>
<keyword evidence="3" id="KW-1185">Reference proteome</keyword>
<feature type="compositionally biased region" description="Low complexity" evidence="1">
    <location>
        <begin position="115"/>
        <end position="127"/>
    </location>
</feature>
<gene>
    <name evidence="2" type="ORF">ABZ510_06490</name>
</gene>
<accession>A0ABV2WKT9</accession>
<dbReference type="InterPro" id="IPR005502">
    <property type="entry name" value="Ribosyl_crysJ1"/>
</dbReference>
<dbReference type="SUPFAM" id="SSF101478">
    <property type="entry name" value="ADP-ribosylglycohydrolase"/>
    <property type="match status" value="1"/>
</dbReference>
<dbReference type="Pfam" id="PF03747">
    <property type="entry name" value="ADP_ribosyl_GH"/>
    <property type="match status" value="1"/>
</dbReference>
<dbReference type="InterPro" id="IPR036705">
    <property type="entry name" value="Ribosyl_crysJ1_sf"/>
</dbReference>
<dbReference type="InterPro" id="IPR050792">
    <property type="entry name" value="ADP-ribosylglycohydrolase"/>
</dbReference>
<dbReference type="Proteomes" id="UP001550628">
    <property type="component" value="Unassembled WGS sequence"/>
</dbReference>
<reference evidence="2 3" key="1">
    <citation type="submission" date="2024-06" db="EMBL/GenBank/DDBJ databases">
        <title>The Natural Products Discovery Center: Release of the First 8490 Sequenced Strains for Exploring Actinobacteria Biosynthetic Diversity.</title>
        <authorList>
            <person name="Kalkreuter E."/>
            <person name="Kautsar S.A."/>
            <person name="Yang D."/>
            <person name="Bader C.D."/>
            <person name="Teijaro C.N."/>
            <person name="Fluegel L."/>
            <person name="Davis C.M."/>
            <person name="Simpson J.R."/>
            <person name="Lauterbach L."/>
            <person name="Steele A.D."/>
            <person name="Gui C."/>
            <person name="Meng S."/>
            <person name="Li G."/>
            <person name="Viehrig K."/>
            <person name="Ye F."/>
            <person name="Su P."/>
            <person name="Kiefer A.F."/>
            <person name="Nichols A."/>
            <person name="Cepeda A.J."/>
            <person name="Yan W."/>
            <person name="Fan B."/>
            <person name="Jiang Y."/>
            <person name="Adhikari A."/>
            <person name="Zheng C.-J."/>
            <person name="Schuster L."/>
            <person name="Cowan T.M."/>
            <person name="Smanski M.J."/>
            <person name="Chevrette M.G."/>
            <person name="De Carvalho L.P.S."/>
            <person name="Shen B."/>
        </authorList>
    </citation>
    <scope>NUCLEOTIDE SEQUENCE [LARGE SCALE GENOMIC DNA]</scope>
    <source>
        <strain evidence="2 3">NPDC019708</strain>
    </source>
</reference>
<dbReference type="EMBL" id="JBEYBF010000003">
    <property type="protein sequence ID" value="MEU1951492.1"/>
    <property type="molecule type" value="Genomic_DNA"/>
</dbReference>
<dbReference type="Gene3D" id="1.10.4080.10">
    <property type="entry name" value="ADP-ribosylation/Crystallin J1"/>
    <property type="match status" value="1"/>
</dbReference>
<protein>
    <submittedName>
        <fullName evidence="2">ADP-ribosylglycohydrolase family protein</fullName>
    </submittedName>
</protein>
<dbReference type="PANTHER" id="PTHR16222:SF12">
    <property type="entry name" value="ADP-RIBOSYLGLYCOHYDROLASE-RELATED"/>
    <property type="match status" value="1"/>
</dbReference>
<evidence type="ECO:0000256" key="1">
    <source>
        <dbReference type="SAM" id="MobiDB-lite"/>
    </source>
</evidence>